<gene>
    <name evidence="1" type="ORF">METZ01_LOCUS474067</name>
</gene>
<organism evidence="1">
    <name type="scientific">marine metagenome</name>
    <dbReference type="NCBI Taxonomy" id="408172"/>
    <lineage>
        <taxon>unclassified sequences</taxon>
        <taxon>metagenomes</taxon>
        <taxon>ecological metagenomes</taxon>
    </lineage>
</organism>
<proteinExistence type="predicted"/>
<evidence type="ECO:0000313" key="1">
    <source>
        <dbReference type="EMBL" id="SVE21213.1"/>
    </source>
</evidence>
<dbReference type="AlphaFoldDB" id="A0A383BN31"/>
<feature type="non-terminal residue" evidence="1">
    <location>
        <position position="24"/>
    </location>
</feature>
<feature type="non-terminal residue" evidence="1">
    <location>
        <position position="1"/>
    </location>
</feature>
<dbReference type="EMBL" id="UINC01201740">
    <property type="protein sequence ID" value="SVE21213.1"/>
    <property type="molecule type" value="Genomic_DNA"/>
</dbReference>
<accession>A0A383BN31</accession>
<protein>
    <submittedName>
        <fullName evidence="1">Uncharacterized protein</fullName>
    </submittedName>
</protein>
<name>A0A383BN31_9ZZZZ</name>
<reference evidence="1" key="1">
    <citation type="submission" date="2018-05" db="EMBL/GenBank/DDBJ databases">
        <authorList>
            <person name="Lanie J.A."/>
            <person name="Ng W.-L."/>
            <person name="Kazmierczak K.M."/>
            <person name="Andrzejewski T.M."/>
            <person name="Davidsen T.M."/>
            <person name="Wayne K.J."/>
            <person name="Tettelin H."/>
            <person name="Glass J.I."/>
            <person name="Rusch D."/>
            <person name="Podicherti R."/>
            <person name="Tsui H.-C.T."/>
            <person name="Winkler M.E."/>
        </authorList>
    </citation>
    <scope>NUCLEOTIDE SEQUENCE</scope>
</reference>
<sequence length="24" mass="2612">VLFRKFNPVQAKHTLGLGDDADIG</sequence>